<dbReference type="InterPro" id="IPR012337">
    <property type="entry name" value="RNaseH-like_sf"/>
</dbReference>
<evidence type="ECO:0000256" key="10">
    <source>
        <dbReference type="ARBA" id="ARBA00023172"/>
    </source>
</evidence>
<evidence type="ECO:0000256" key="9">
    <source>
        <dbReference type="ARBA" id="ARBA00023125"/>
    </source>
</evidence>
<dbReference type="Gene3D" id="3.30.420.10">
    <property type="entry name" value="Ribonuclease H-like superfamily/Ribonuclease H"/>
    <property type="match status" value="1"/>
</dbReference>
<dbReference type="GO" id="GO:0006310">
    <property type="term" value="P:DNA recombination"/>
    <property type="evidence" value="ECO:0007669"/>
    <property type="project" value="UniProtKB-UniRule"/>
</dbReference>
<dbReference type="GO" id="GO:0008821">
    <property type="term" value="F:crossover junction DNA endonuclease activity"/>
    <property type="evidence" value="ECO:0007669"/>
    <property type="project" value="UniProtKB-UniRule"/>
</dbReference>
<dbReference type="HAMAP" id="MF_00034">
    <property type="entry name" value="RuvC"/>
    <property type="match status" value="1"/>
</dbReference>
<evidence type="ECO:0000256" key="4">
    <source>
        <dbReference type="ARBA" id="ARBA00022723"/>
    </source>
</evidence>
<dbReference type="PRINTS" id="PR00696">
    <property type="entry name" value="RSOLVASERUVC"/>
</dbReference>
<dbReference type="SUPFAM" id="SSF53098">
    <property type="entry name" value="Ribonuclease H-like"/>
    <property type="match status" value="1"/>
</dbReference>
<comment type="caution">
    <text evidence="15">The sequence shown here is derived from an EMBL/GenBank/DDBJ whole genome shotgun (WGS) entry which is preliminary data.</text>
</comment>
<dbReference type="Proteomes" id="UP000034752">
    <property type="component" value="Unassembled WGS sequence"/>
</dbReference>
<dbReference type="InterPro" id="IPR020563">
    <property type="entry name" value="X-over_junc_endoDNase_Mg_BS"/>
</dbReference>
<keyword evidence="10 13" id="KW-0233">DNA recombination</keyword>
<dbReference type="GO" id="GO:0000287">
    <property type="term" value="F:magnesium ion binding"/>
    <property type="evidence" value="ECO:0007669"/>
    <property type="project" value="UniProtKB-UniRule"/>
</dbReference>
<keyword evidence="2 13" id="KW-0963">Cytoplasm</keyword>
<keyword evidence="3 13" id="KW-0540">Nuclease</keyword>
<gene>
    <name evidence="13" type="primary">ruvC</name>
    <name evidence="15" type="ORF">VE96_C0004G0020</name>
</gene>
<comment type="subcellular location">
    <subcellularLocation>
        <location evidence="13">Cytoplasm</location>
    </subcellularLocation>
</comment>
<dbReference type="PANTHER" id="PTHR30194">
    <property type="entry name" value="CROSSOVER JUNCTION ENDODEOXYRIBONUCLEASE RUVC"/>
    <property type="match status" value="1"/>
</dbReference>
<protein>
    <recommendedName>
        <fullName evidence="13 14">Crossover junction endodeoxyribonuclease RuvC</fullName>
        <ecNumber evidence="13 14">3.1.21.10</ecNumber>
    </recommendedName>
    <alternativeName>
        <fullName evidence="13">Holliday junction nuclease RuvC</fullName>
    </alternativeName>
    <alternativeName>
        <fullName evidence="13">Holliday junction resolvase RuvC</fullName>
    </alternativeName>
</protein>
<feature type="active site" evidence="13">
    <location>
        <position position="142"/>
    </location>
</feature>
<comment type="subunit">
    <text evidence="13">Homodimer which binds Holliday junction (HJ) DNA. The HJ becomes 2-fold symmetrical on binding to RuvC with unstacked arms; it has a different conformation from HJ DNA in complex with RuvA. In the full resolvosome a probable DNA-RuvA(4)-RuvB(12)-RuvC(2) complex forms which resolves the HJ.</text>
</comment>
<dbReference type="GO" id="GO:0003677">
    <property type="term" value="F:DNA binding"/>
    <property type="evidence" value="ECO:0007669"/>
    <property type="project" value="UniProtKB-KW"/>
</dbReference>
<proteinExistence type="inferred from homology"/>
<evidence type="ECO:0000313" key="15">
    <source>
        <dbReference type="EMBL" id="KKT53008.1"/>
    </source>
</evidence>
<keyword evidence="5 13" id="KW-0255">Endonuclease</keyword>
<evidence type="ECO:0000256" key="6">
    <source>
        <dbReference type="ARBA" id="ARBA00022763"/>
    </source>
</evidence>
<dbReference type="GO" id="GO:0006281">
    <property type="term" value="P:DNA repair"/>
    <property type="evidence" value="ECO:0007669"/>
    <property type="project" value="UniProtKB-UniRule"/>
</dbReference>
<accession>A0A0G1I2F7</accession>
<evidence type="ECO:0000256" key="7">
    <source>
        <dbReference type="ARBA" id="ARBA00022801"/>
    </source>
</evidence>
<dbReference type="AlphaFoldDB" id="A0A0G1I2F7"/>
<dbReference type="InterPro" id="IPR036397">
    <property type="entry name" value="RNaseH_sf"/>
</dbReference>
<evidence type="ECO:0000256" key="3">
    <source>
        <dbReference type="ARBA" id="ARBA00022722"/>
    </source>
</evidence>
<dbReference type="NCBIfam" id="TIGR00228">
    <property type="entry name" value="ruvC"/>
    <property type="match status" value="1"/>
</dbReference>
<evidence type="ECO:0000256" key="2">
    <source>
        <dbReference type="ARBA" id="ARBA00022490"/>
    </source>
</evidence>
<keyword evidence="4 13" id="KW-0479">Metal-binding</keyword>
<evidence type="ECO:0000256" key="11">
    <source>
        <dbReference type="ARBA" id="ARBA00023204"/>
    </source>
</evidence>
<feature type="binding site" evidence="13">
    <location>
        <position position="142"/>
    </location>
    <ligand>
        <name>Mg(2+)</name>
        <dbReference type="ChEBI" id="CHEBI:18420"/>
        <label>1</label>
    </ligand>
</feature>
<comment type="catalytic activity">
    <reaction evidence="12 13">
        <text>Endonucleolytic cleavage at a junction such as a reciprocal single-stranded crossover between two homologous DNA duplexes (Holliday junction).</text>
        <dbReference type="EC" id="3.1.21.10"/>
    </reaction>
</comment>
<dbReference type="GO" id="GO:0048476">
    <property type="term" value="C:Holliday junction resolvase complex"/>
    <property type="evidence" value="ECO:0007669"/>
    <property type="project" value="UniProtKB-UniRule"/>
</dbReference>
<evidence type="ECO:0000256" key="12">
    <source>
        <dbReference type="ARBA" id="ARBA00029354"/>
    </source>
</evidence>
<feature type="active site" evidence="13">
    <location>
        <position position="69"/>
    </location>
</feature>
<evidence type="ECO:0000256" key="1">
    <source>
        <dbReference type="ARBA" id="ARBA00009518"/>
    </source>
</evidence>
<dbReference type="PATRIC" id="fig|1620410.3.peg.98"/>
<comment type="similarity">
    <text evidence="1 13">Belongs to the RuvC family.</text>
</comment>
<dbReference type="EC" id="3.1.21.10" evidence="13 14"/>
<evidence type="ECO:0000256" key="14">
    <source>
        <dbReference type="NCBIfam" id="TIGR00228"/>
    </source>
</evidence>
<keyword evidence="6 13" id="KW-0227">DNA damage</keyword>
<feature type="binding site" evidence="13">
    <location>
        <position position="9"/>
    </location>
    <ligand>
        <name>Mg(2+)</name>
        <dbReference type="ChEBI" id="CHEBI:18420"/>
        <label>1</label>
    </ligand>
</feature>
<dbReference type="InterPro" id="IPR002176">
    <property type="entry name" value="X-over_junc_endoDNase_RuvC"/>
</dbReference>
<evidence type="ECO:0000256" key="5">
    <source>
        <dbReference type="ARBA" id="ARBA00022759"/>
    </source>
</evidence>
<dbReference type="PROSITE" id="PS01321">
    <property type="entry name" value="RUVC"/>
    <property type="match status" value="1"/>
</dbReference>
<dbReference type="Pfam" id="PF02075">
    <property type="entry name" value="RuvC"/>
    <property type="match status" value="1"/>
</dbReference>
<evidence type="ECO:0000256" key="13">
    <source>
        <dbReference type="HAMAP-Rule" id="MF_00034"/>
    </source>
</evidence>
<feature type="binding site" evidence="13">
    <location>
        <position position="69"/>
    </location>
    <ligand>
        <name>Mg(2+)</name>
        <dbReference type="ChEBI" id="CHEBI:18420"/>
        <label>2</label>
    </ligand>
</feature>
<evidence type="ECO:0000313" key="16">
    <source>
        <dbReference type="Proteomes" id="UP000034752"/>
    </source>
</evidence>
<organism evidence="15 16">
    <name type="scientific">candidate division Kazan bacterium GW2011_GWA1_44_22</name>
    <dbReference type="NCBI Taxonomy" id="1620410"/>
    <lineage>
        <taxon>Bacteria</taxon>
        <taxon>Bacteria division Kazan-3B-28</taxon>
    </lineage>
</organism>
<comment type="function">
    <text evidence="13">The RuvA-RuvB-RuvC complex processes Holliday junction (HJ) DNA during genetic recombination and DNA repair. Endonuclease that resolves HJ intermediates. Cleaves cruciform DNA by making single-stranded nicks across the HJ at symmetrical positions within the homologous arms, yielding a 5'-phosphate and a 3'-hydroxyl group; requires a central core of homology in the junction. The consensus cleavage sequence is 5'-(A/T)TT(C/G)-3'. Cleavage occurs on the 3'-side of the TT dinucleotide at the point of strand exchange. HJ branch migration catalyzed by RuvA-RuvB allows RuvC to scan DNA until it finds its consensus sequence, where it cleaves and resolves the cruciform DNA.</text>
</comment>
<evidence type="ECO:0000256" key="8">
    <source>
        <dbReference type="ARBA" id="ARBA00022842"/>
    </source>
</evidence>
<comment type="cofactor">
    <cofactor evidence="13">
        <name>Mg(2+)</name>
        <dbReference type="ChEBI" id="CHEBI:18420"/>
    </cofactor>
    <text evidence="13">Binds 2 Mg(2+) ion per subunit.</text>
</comment>
<keyword evidence="8 13" id="KW-0460">Magnesium</keyword>
<feature type="active site" evidence="13">
    <location>
        <position position="9"/>
    </location>
</feature>
<keyword evidence="11 13" id="KW-0234">DNA repair</keyword>
<dbReference type="CDD" id="cd16962">
    <property type="entry name" value="RuvC"/>
    <property type="match status" value="1"/>
</dbReference>
<dbReference type="EMBL" id="LCIJ01000004">
    <property type="protein sequence ID" value="KKT53008.1"/>
    <property type="molecule type" value="Genomic_DNA"/>
</dbReference>
<dbReference type="NCBIfam" id="NF000711">
    <property type="entry name" value="PRK00039.2-1"/>
    <property type="match status" value="1"/>
</dbReference>
<reference evidence="15 16" key="1">
    <citation type="journal article" date="2015" name="Nature">
        <title>rRNA introns, odd ribosomes, and small enigmatic genomes across a large radiation of phyla.</title>
        <authorList>
            <person name="Brown C.T."/>
            <person name="Hug L.A."/>
            <person name="Thomas B.C."/>
            <person name="Sharon I."/>
            <person name="Castelle C.J."/>
            <person name="Singh A."/>
            <person name="Wilkins M.J."/>
            <person name="Williams K.H."/>
            <person name="Banfield J.F."/>
        </authorList>
    </citation>
    <scope>NUCLEOTIDE SEQUENCE [LARGE SCALE GENOMIC DNA]</scope>
</reference>
<dbReference type="PANTHER" id="PTHR30194:SF3">
    <property type="entry name" value="CROSSOVER JUNCTION ENDODEOXYRIBONUCLEASE RUVC"/>
    <property type="match status" value="1"/>
</dbReference>
<dbReference type="GO" id="GO:0005737">
    <property type="term" value="C:cytoplasm"/>
    <property type="evidence" value="ECO:0007669"/>
    <property type="project" value="UniProtKB-SubCell"/>
</dbReference>
<keyword evidence="7 13" id="KW-0378">Hydrolase</keyword>
<name>A0A0G1I2F7_UNCK3</name>
<dbReference type="FunFam" id="3.30.420.10:FF:000002">
    <property type="entry name" value="Crossover junction endodeoxyribonuclease RuvC"/>
    <property type="match status" value="1"/>
</dbReference>
<keyword evidence="9 13" id="KW-0238">DNA-binding</keyword>
<sequence length="169" mass="18273">MTKIILGVDPGTATTGFGVVRDAKGQVEYVDCGCISTSKGISPAERLLTIAKSLEILIKKYQPEVVAVEKLFFTKNITTAIAVAEARGVILVTAAKHNLEIAEYTPLQVKQALTGYGKADKQQMQRMVKTILKLQIIPKPDDAADALAIAICAIHSHSVSHQSFRAWNV</sequence>